<dbReference type="AlphaFoldDB" id="A0A199VN70"/>
<dbReference type="InterPro" id="IPR000845">
    <property type="entry name" value="Nucleoside_phosphorylase_d"/>
</dbReference>
<dbReference type="STRING" id="4615.A0A199VN70"/>
<keyword evidence="1" id="KW-1133">Transmembrane helix</keyword>
<feature type="domain" description="Nucleoside phosphorylase" evidence="3">
    <location>
        <begin position="51"/>
        <end position="338"/>
    </location>
</feature>
<dbReference type="Pfam" id="PF01048">
    <property type="entry name" value="PNP_UDP_1"/>
    <property type="match status" value="2"/>
</dbReference>
<dbReference type="CDD" id="cd09008">
    <property type="entry name" value="MTAN"/>
    <property type="match status" value="2"/>
</dbReference>
<evidence type="ECO:0000256" key="1">
    <source>
        <dbReference type="SAM" id="Phobius"/>
    </source>
</evidence>
<name>A0A199VN70_ANACO</name>
<sequence>MMSGIIKHLTTLLLLLSALVLLIMATTSHGAIPKSTLKMVEEVNIQGPFLGLVVPNSFEMSPLLQSKSFVQNKKLPYLDIGGRRFHLGKVGKDKLIMVMTGLSMLNAGLATQLLLSLFEIKGVVHFGIAGNANPELQIGDVTIPQYWAHTGLWNWQRYGEGPQNELALEAGGDYTRKYGYLNISYYSTNKIDKSSGNFLNNVWYQPEEIFPVNGVPEVREHAFWVPVDEKYFALSKQLEGMELPKCANSTTCLPRNPKVVRVERGCSANAFVDNAAYRKFLRSKFNVTPVDMESAAVALVCRQLETPFVAIRALSDLAGGGSAQSNEADVFAPLAAHNAVDKKMMSGIIKHLTTLPLLLSALVLLIMATTSHGAIPKSTLKMVEEVNKQGPFLGLVVPNSFEMSPLLQSKSFVQNKKLPYLDIGGRRFHLGKIGKDKLIMVMTGLSMLNAGLATQLLLSLFEIKGVVHFGIAGNANPELQIGDVTIPQYWAHTGLWSWQRYGNGPQNELPLEAGGDFTRKYGYLNISYYSAHKLDKSSENFLNNVWYQPEEIFLVNGVPEVREHAFWVPVDEKYFALSKQLEGTKLPKCANSTTCLPRNPKVVRVDRGCSANTFVDNAAYRQFLRSKFDVTPVDMESAAVALVCRQLEKPFVAIRALSDLAGGGSAQSNEADVFAPLAAQNAVDVVLKFLTLLTS</sequence>
<dbReference type="PANTHER" id="PTHR21234:SF42">
    <property type="entry name" value="PHOSPHORYLASE SUPERFAMILY PROTEIN"/>
    <property type="match status" value="1"/>
</dbReference>
<evidence type="ECO:0000259" key="3">
    <source>
        <dbReference type="Pfam" id="PF01048"/>
    </source>
</evidence>
<feature type="signal peptide" evidence="2">
    <location>
        <begin position="1"/>
        <end position="30"/>
    </location>
</feature>
<dbReference type="GO" id="GO:0003824">
    <property type="term" value="F:catalytic activity"/>
    <property type="evidence" value="ECO:0007669"/>
    <property type="project" value="InterPro"/>
</dbReference>
<dbReference type="Gene3D" id="3.40.50.1580">
    <property type="entry name" value="Nucleoside phosphorylase domain"/>
    <property type="match status" value="2"/>
</dbReference>
<comment type="caution">
    <text evidence="4">The sequence shown here is derived from an EMBL/GenBank/DDBJ whole genome shotgun (WGS) entry which is preliminary data.</text>
</comment>
<feature type="transmembrane region" description="Helical" evidence="1">
    <location>
        <begin position="95"/>
        <end position="118"/>
    </location>
</feature>
<keyword evidence="1" id="KW-0472">Membrane</keyword>
<keyword evidence="1" id="KW-0812">Transmembrane</keyword>
<accession>A0A199VN70</accession>
<feature type="transmembrane region" description="Helical" evidence="1">
    <location>
        <begin position="352"/>
        <end position="375"/>
    </location>
</feature>
<dbReference type="InterPro" id="IPR035994">
    <property type="entry name" value="Nucleoside_phosphorylase_sf"/>
</dbReference>
<dbReference type="SUPFAM" id="SSF53167">
    <property type="entry name" value="Purine and uridine phosphorylases"/>
    <property type="match status" value="2"/>
</dbReference>
<feature type="domain" description="Nucleoside phosphorylase" evidence="3">
    <location>
        <begin position="394"/>
        <end position="690"/>
    </location>
</feature>
<gene>
    <name evidence="4" type="ORF">ACMD2_09882</name>
</gene>
<dbReference type="EMBL" id="LSRQ01001310">
    <property type="protein sequence ID" value="OAY78351.1"/>
    <property type="molecule type" value="Genomic_DNA"/>
</dbReference>
<feature type="chain" id="PRO_5008508384" evidence="2">
    <location>
        <begin position="31"/>
        <end position="695"/>
    </location>
</feature>
<evidence type="ECO:0000313" key="4">
    <source>
        <dbReference type="EMBL" id="OAY78351.1"/>
    </source>
</evidence>
<keyword evidence="2" id="KW-0732">Signal</keyword>
<dbReference type="Proteomes" id="UP000092600">
    <property type="component" value="Unassembled WGS sequence"/>
</dbReference>
<proteinExistence type="predicted"/>
<organism evidence="4 5">
    <name type="scientific">Ananas comosus</name>
    <name type="common">Pineapple</name>
    <name type="synonym">Ananas ananas</name>
    <dbReference type="NCBI Taxonomy" id="4615"/>
    <lineage>
        <taxon>Eukaryota</taxon>
        <taxon>Viridiplantae</taxon>
        <taxon>Streptophyta</taxon>
        <taxon>Embryophyta</taxon>
        <taxon>Tracheophyta</taxon>
        <taxon>Spermatophyta</taxon>
        <taxon>Magnoliopsida</taxon>
        <taxon>Liliopsida</taxon>
        <taxon>Poales</taxon>
        <taxon>Bromeliaceae</taxon>
        <taxon>Bromelioideae</taxon>
        <taxon>Ananas</taxon>
    </lineage>
</organism>
<dbReference type="PANTHER" id="PTHR21234">
    <property type="entry name" value="PURINE NUCLEOSIDE PHOSPHORYLASE"/>
    <property type="match status" value="1"/>
</dbReference>
<evidence type="ECO:0000256" key="2">
    <source>
        <dbReference type="SAM" id="SignalP"/>
    </source>
</evidence>
<dbReference type="GO" id="GO:0009116">
    <property type="term" value="P:nucleoside metabolic process"/>
    <property type="evidence" value="ECO:0007669"/>
    <property type="project" value="InterPro"/>
</dbReference>
<protein>
    <submittedName>
        <fullName evidence="4">Bark storage protein A</fullName>
    </submittedName>
</protein>
<reference evidence="4 5" key="1">
    <citation type="journal article" date="2016" name="DNA Res.">
        <title>The draft genome of MD-2 pineapple using hybrid error correction of long reads.</title>
        <authorList>
            <person name="Redwan R.M."/>
            <person name="Saidin A."/>
            <person name="Kumar S.V."/>
        </authorList>
    </citation>
    <scope>NUCLEOTIDE SEQUENCE [LARGE SCALE GENOMIC DNA]</scope>
    <source>
        <strain evidence="5">cv. MD2</strain>
        <tissue evidence="4">Leaf</tissue>
    </source>
</reference>
<evidence type="ECO:0000313" key="5">
    <source>
        <dbReference type="Proteomes" id="UP000092600"/>
    </source>
</evidence>